<organism evidence="1 2">
    <name type="scientific">Artemia franciscana</name>
    <name type="common">Brine shrimp</name>
    <name type="synonym">Artemia sanfranciscana</name>
    <dbReference type="NCBI Taxonomy" id="6661"/>
    <lineage>
        <taxon>Eukaryota</taxon>
        <taxon>Metazoa</taxon>
        <taxon>Ecdysozoa</taxon>
        <taxon>Arthropoda</taxon>
        <taxon>Crustacea</taxon>
        <taxon>Branchiopoda</taxon>
        <taxon>Anostraca</taxon>
        <taxon>Artemiidae</taxon>
        <taxon>Artemia</taxon>
    </lineage>
</organism>
<keyword evidence="2" id="KW-1185">Reference proteome</keyword>
<sequence length="140" mass="15783">MHEVNEKVSDMRNRAGGADFMSLKVTSLILSVILPDFVSLINVCLEEEEFPDRLKKLKVATNFLDILKALDIVDRETLLKILENAGIRGSTLKILASFLRRRSLYGRVNEAESRNLPTNCGVPQGYPLALLQFAVYINYL</sequence>
<evidence type="ECO:0000313" key="2">
    <source>
        <dbReference type="Proteomes" id="UP001187531"/>
    </source>
</evidence>
<comment type="caution">
    <text evidence="1">The sequence shown here is derived from an EMBL/GenBank/DDBJ whole genome shotgun (WGS) entry which is preliminary data.</text>
</comment>
<protein>
    <recommendedName>
        <fullName evidence="3">Reverse transcriptase domain-containing protein</fullName>
    </recommendedName>
</protein>
<accession>A0AA88ICW1</accession>
<dbReference type="AlphaFoldDB" id="A0AA88ICW1"/>
<gene>
    <name evidence="1" type="ORF">QYM36_000978</name>
</gene>
<evidence type="ECO:0000313" key="1">
    <source>
        <dbReference type="EMBL" id="KAK2724311.1"/>
    </source>
</evidence>
<reference evidence="1" key="1">
    <citation type="submission" date="2023-07" db="EMBL/GenBank/DDBJ databases">
        <title>Chromosome-level genome assembly of Artemia franciscana.</title>
        <authorList>
            <person name="Jo E."/>
        </authorList>
    </citation>
    <scope>NUCLEOTIDE SEQUENCE</scope>
    <source>
        <tissue evidence="1">Whole body</tissue>
    </source>
</reference>
<dbReference type="Proteomes" id="UP001187531">
    <property type="component" value="Unassembled WGS sequence"/>
</dbReference>
<name>A0AA88ICW1_ARTSF</name>
<evidence type="ECO:0008006" key="3">
    <source>
        <dbReference type="Google" id="ProtNLM"/>
    </source>
</evidence>
<proteinExistence type="predicted"/>
<dbReference type="EMBL" id="JAVRJZ010000003">
    <property type="protein sequence ID" value="KAK2724311.1"/>
    <property type="molecule type" value="Genomic_DNA"/>
</dbReference>